<organism evidence="1 2">
    <name type="scientific">Luteimonas vadosa</name>
    <dbReference type="NCBI Taxonomy" id="1165507"/>
    <lineage>
        <taxon>Bacteria</taxon>
        <taxon>Pseudomonadati</taxon>
        <taxon>Pseudomonadota</taxon>
        <taxon>Gammaproteobacteria</taxon>
        <taxon>Lysobacterales</taxon>
        <taxon>Lysobacteraceae</taxon>
        <taxon>Luteimonas</taxon>
    </lineage>
</organism>
<dbReference type="Proteomes" id="UP001501323">
    <property type="component" value="Unassembled WGS sequence"/>
</dbReference>
<proteinExistence type="predicted"/>
<reference evidence="2" key="1">
    <citation type="journal article" date="2019" name="Int. J. Syst. Evol. Microbiol.">
        <title>The Global Catalogue of Microorganisms (GCM) 10K type strain sequencing project: providing services to taxonomists for standard genome sequencing and annotation.</title>
        <authorList>
            <consortium name="The Broad Institute Genomics Platform"/>
            <consortium name="The Broad Institute Genome Sequencing Center for Infectious Disease"/>
            <person name="Wu L."/>
            <person name="Ma J."/>
        </authorList>
    </citation>
    <scope>NUCLEOTIDE SEQUENCE [LARGE SCALE GENOMIC DNA]</scope>
    <source>
        <strain evidence="2">JCM 18392</strain>
    </source>
</reference>
<name>A0ABP9DW58_9GAMM</name>
<evidence type="ECO:0000313" key="2">
    <source>
        <dbReference type="Proteomes" id="UP001501323"/>
    </source>
</evidence>
<accession>A0ABP9DW58</accession>
<comment type="caution">
    <text evidence="1">The sequence shown here is derived from an EMBL/GenBank/DDBJ whole genome shotgun (WGS) entry which is preliminary data.</text>
</comment>
<dbReference type="EMBL" id="BAABJY010000001">
    <property type="protein sequence ID" value="GAA4860742.1"/>
    <property type="molecule type" value="Genomic_DNA"/>
</dbReference>
<protein>
    <submittedName>
        <fullName evidence="1">Uncharacterized protein</fullName>
    </submittedName>
</protein>
<dbReference type="InterPro" id="IPR016181">
    <property type="entry name" value="Acyl_CoA_acyltransferase"/>
</dbReference>
<dbReference type="SUPFAM" id="SSF55729">
    <property type="entry name" value="Acyl-CoA N-acyltransferases (Nat)"/>
    <property type="match status" value="1"/>
</dbReference>
<sequence length="66" mass="7253">MVEADAVSVTSAWRLRRAAEQDARAQGLSELASDTWLDSADSRGAHLACGFEETGRVVHFRKPLPR</sequence>
<gene>
    <name evidence="1" type="ORF">GCM10023332_10960</name>
</gene>
<evidence type="ECO:0000313" key="1">
    <source>
        <dbReference type="EMBL" id="GAA4860742.1"/>
    </source>
</evidence>
<keyword evidence="2" id="KW-1185">Reference proteome</keyword>
<dbReference type="Gene3D" id="3.40.630.30">
    <property type="match status" value="1"/>
</dbReference>